<reference evidence="1" key="1">
    <citation type="submission" date="2019-06" db="EMBL/GenBank/DDBJ databases">
        <authorList>
            <person name="Zheng W."/>
        </authorList>
    </citation>
    <scope>NUCLEOTIDE SEQUENCE</scope>
    <source>
        <strain evidence="1">QDHG01</strain>
    </source>
</reference>
<sequence>MPLPLPPLLGNRRLRGGRILSSRSLAWSWFSMRVFKGGLQNRPLCPPTPPYVIPTYTFAGAPPDICEYMRLLGASCMELTYGLTLLGAQSWWFS</sequence>
<proteinExistence type="predicted"/>
<keyword evidence="2" id="KW-1185">Reference proteome</keyword>
<dbReference type="AlphaFoldDB" id="A0A8J8T807"/>
<accession>A0A8J8T807</accession>
<dbReference type="EMBL" id="RRYP01002498">
    <property type="protein sequence ID" value="TNV84708.1"/>
    <property type="molecule type" value="Genomic_DNA"/>
</dbReference>
<protein>
    <submittedName>
        <fullName evidence="1">Uncharacterized protein</fullName>
    </submittedName>
</protein>
<gene>
    <name evidence="1" type="ORF">FGO68_gene14415</name>
</gene>
<name>A0A8J8T807_HALGN</name>
<organism evidence="1 2">
    <name type="scientific">Halteria grandinella</name>
    <dbReference type="NCBI Taxonomy" id="5974"/>
    <lineage>
        <taxon>Eukaryota</taxon>
        <taxon>Sar</taxon>
        <taxon>Alveolata</taxon>
        <taxon>Ciliophora</taxon>
        <taxon>Intramacronucleata</taxon>
        <taxon>Spirotrichea</taxon>
        <taxon>Stichotrichia</taxon>
        <taxon>Sporadotrichida</taxon>
        <taxon>Halteriidae</taxon>
        <taxon>Halteria</taxon>
    </lineage>
</organism>
<evidence type="ECO:0000313" key="1">
    <source>
        <dbReference type="EMBL" id="TNV84708.1"/>
    </source>
</evidence>
<dbReference type="Proteomes" id="UP000785679">
    <property type="component" value="Unassembled WGS sequence"/>
</dbReference>
<comment type="caution">
    <text evidence="1">The sequence shown here is derived from an EMBL/GenBank/DDBJ whole genome shotgun (WGS) entry which is preliminary data.</text>
</comment>
<evidence type="ECO:0000313" key="2">
    <source>
        <dbReference type="Proteomes" id="UP000785679"/>
    </source>
</evidence>